<keyword evidence="5 8" id="KW-0472">Membrane</keyword>
<feature type="transmembrane region" description="Helical" evidence="8">
    <location>
        <begin position="130"/>
        <end position="149"/>
    </location>
</feature>
<sequence length="345" mass="36307">MSNHLTGEVHLHKGPPFVHVKQNSTPGSRAESSCESGDESGDSPPRLSRDPTHLNLRALDGTPLRRRRKPEAEAAAPQAKSGTADAAPWVLVDASAVAADRALPHILSSYRPEGCTSVLRALFTLHNQSLNIYTHLLGLPYVASFVIAPPPSSAAAGPFVAALRAHAAVALLVGVASDLTLVSSCGRQLLLAIDQGPLLARRLLIALAAAALAGFWSFVSGVLQLAPEAGPSRNFFQAAWNFPIGALNSRPKAVVAGVMGLPLVIGLAGLAAASPTPTAPALAVWAALFAVTVAIWVLQIPERWFAPGTLDLVANSHNWMHVLVIVVFAKLQRIYTDRLSGDEHP</sequence>
<evidence type="ECO:0000256" key="7">
    <source>
        <dbReference type="SAM" id="MobiDB-lite"/>
    </source>
</evidence>
<dbReference type="InterPro" id="IPR004254">
    <property type="entry name" value="AdipoR/HlyIII-related"/>
</dbReference>
<dbReference type="HOGENOM" id="CLU_805179_0_0_1"/>
<evidence type="ECO:0000313" key="10">
    <source>
        <dbReference type="Proteomes" id="UP000013827"/>
    </source>
</evidence>
<proteinExistence type="inferred from homology"/>
<evidence type="ECO:0000256" key="1">
    <source>
        <dbReference type="ARBA" id="ARBA00004141"/>
    </source>
</evidence>
<keyword evidence="4 8" id="KW-1133">Transmembrane helix</keyword>
<dbReference type="PANTHER" id="PTHR20855">
    <property type="entry name" value="ADIPOR/PROGESTIN RECEPTOR-RELATED"/>
    <property type="match status" value="1"/>
</dbReference>
<dbReference type="PaxDb" id="2903-EOD41790"/>
<dbReference type="EnsemblProtists" id="EOD41790">
    <property type="protein sequence ID" value="EOD41790"/>
    <property type="gene ID" value="EMIHUDRAFT_194309"/>
</dbReference>
<accession>A0A0D3L1A5</accession>
<feature type="binding site" evidence="6">
    <location>
        <position position="317"/>
    </location>
    <ligand>
        <name>Zn(2+)</name>
        <dbReference type="ChEBI" id="CHEBI:29105"/>
    </ligand>
</feature>
<keyword evidence="10" id="KW-1185">Reference proteome</keyword>
<dbReference type="AlphaFoldDB" id="A0A0D3L1A5"/>
<protein>
    <submittedName>
        <fullName evidence="9">Uncharacterized protein</fullName>
    </submittedName>
</protein>
<dbReference type="KEGG" id="ehx:EMIHUDRAFT_194309"/>
<keyword evidence="6" id="KW-0479">Metal-binding</keyword>
<dbReference type="STRING" id="2903.R1FRN9"/>
<reference evidence="9" key="2">
    <citation type="submission" date="2024-10" db="UniProtKB">
        <authorList>
            <consortium name="EnsemblProtists"/>
        </authorList>
    </citation>
    <scope>IDENTIFICATION</scope>
</reference>
<evidence type="ECO:0000256" key="8">
    <source>
        <dbReference type="SAM" id="Phobius"/>
    </source>
</evidence>
<dbReference type="GO" id="GO:0038023">
    <property type="term" value="F:signaling receptor activity"/>
    <property type="evidence" value="ECO:0007669"/>
    <property type="project" value="TreeGrafter"/>
</dbReference>
<feature type="transmembrane region" description="Helical" evidence="8">
    <location>
        <begin position="253"/>
        <end position="272"/>
    </location>
</feature>
<evidence type="ECO:0000256" key="3">
    <source>
        <dbReference type="ARBA" id="ARBA00022692"/>
    </source>
</evidence>
<feature type="binding site" evidence="6">
    <location>
        <position position="321"/>
    </location>
    <ligand>
        <name>Zn(2+)</name>
        <dbReference type="ChEBI" id="CHEBI:29105"/>
    </ligand>
</feature>
<name>A0A0D3L1A5_EMIH1</name>
<dbReference type="Proteomes" id="UP000013827">
    <property type="component" value="Unassembled WGS sequence"/>
</dbReference>
<dbReference type="PANTHER" id="PTHR20855:SF52">
    <property type="entry name" value="ADIPONECTIN RECEPTOR PROTEIN"/>
    <property type="match status" value="1"/>
</dbReference>
<evidence type="ECO:0000256" key="4">
    <source>
        <dbReference type="ARBA" id="ARBA00022989"/>
    </source>
</evidence>
<dbReference type="GO" id="GO:0016020">
    <property type="term" value="C:membrane"/>
    <property type="evidence" value="ECO:0007669"/>
    <property type="project" value="UniProtKB-SubCell"/>
</dbReference>
<feature type="transmembrane region" description="Helical" evidence="8">
    <location>
        <begin position="203"/>
        <end position="226"/>
    </location>
</feature>
<comment type="subcellular location">
    <subcellularLocation>
        <location evidence="1">Membrane</location>
        <topology evidence="1">Multi-pass membrane protein</topology>
    </subcellularLocation>
</comment>
<dbReference type="Pfam" id="PF03006">
    <property type="entry name" value="HlyIII"/>
    <property type="match status" value="1"/>
</dbReference>
<organism evidence="9 10">
    <name type="scientific">Emiliania huxleyi (strain CCMP1516)</name>
    <dbReference type="NCBI Taxonomy" id="280463"/>
    <lineage>
        <taxon>Eukaryota</taxon>
        <taxon>Haptista</taxon>
        <taxon>Haptophyta</taxon>
        <taxon>Prymnesiophyceae</taxon>
        <taxon>Isochrysidales</taxon>
        <taxon>Noelaerhabdaceae</taxon>
        <taxon>Emiliania</taxon>
    </lineage>
</organism>
<evidence type="ECO:0000313" key="9">
    <source>
        <dbReference type="EnsemblProtists" id="EOD41790"/>
    </source>
</evidence>
<feature type="region of interest" description="Disordered" evidence="7">
    <location>
        <begin position="1"/>
        <end position="80"/>
    </location>
</feature>
<reference evidence="10" key="1">
    <citation type="journal article" date="2013" name="Nature">
        <title>Pan genome of the phytoplankton Emiliania underpins its global distribution.</title>
        <authorList>
            <person name="Read B.A."/>
            <person name="Kegel J."/>
            <person name="Klute M.J."/>
            <person name="Kuo A."/>
            <person name="Lefebvre S.C."/>
            <person name="Maumus F."/>
            <person name="Mayer C."/>
            <person name="Miller J."/>
            <person name="Monier A."/>
            <person name="Salamov A."/>
            <person name="Young J."/>
            <person name="Aguilar M."/>
            <person name="Claverie J.M."/>
            <person name="Frickenhaus S."/>
            <person name="Gonzalez K."/>
            <person name="Herman E.K."/>
            <person name="Lin Y.C."/>
            <person name="Napier J."/>
            <person name="Ogata H."/>
            <person name="Sarno A.F."/>
            <person name="Shmutz J."/>
            <person name="Schroeder D."/>
            <person name="de Vargas C."/>
            <person name="Verret F."/>
            <person name="von Dassow P."/>
            <person name="Valentin K."/>
            <person name="Van de Peer Y."/>
            <person name="Wheeler G."/>
            <person name="Dacks J.B."/>
            <person name="Delwiche C.F."/>
            <person name="Dyhrman S.T."/>
            <person name="Glockner G."/>
            <person name="John U."/>
            <person name="Richards T."/>
            <person name="Worden A.Z."/>
            <person name="Zhang X."/>
            <person name="Grigoriev I.V."/>
            <person name="Allen A.E."/>
            <person name="Bidle K."/>
            <person name="Borodovsky M."/>
            <person name="Bowler C."/>
            <person name="Brownlee C."/>
            <person name="Cock J.M."/>
            <person name="Elias M."/>
            <person name="Gladyshev V.N."/>
            <person name="Groth M."/>
            <person name="Guda C."/>
            <person name="Hadaegh A."/>
            <person name="Iglesias-Rodriguez M.D."/>
            <person name="Jenkins J."/>
            <person name="Jones B.M."/>
            <person name="Lawson T."/>
            <person name="Leese F."/>
            <person name="Lindquist E."/>
            <person name="Lobanov A."/>
            <person name="Lomsadze A."/>
            <person name="Malik S.B."/>
            <person name="Marsh M.E."/>
            <person name="Mackinder L."/>
            <person name="Mock T."/>
            <person name="Mueller-Roeber B."/>
            <person name="Pagarete A."/>
            <person name="Parker M."/>
            <person name="Probert I."/>
            <person name="Quesneville H."/>
            <person name="Raines C."/>
            <person name="Rensing S.A."/>
            <person name="Riano-Pachon D.M."/>
            <person name="Richier S."/>
            <person name="Rokitta S."/>
            <person name="Shiraiwa Y."/>
            <person name="Soanes D.M."/>
            <person name="van der Giezen M."/>
            <person name="Wahlund T.M."/>
            <person name="Williams B."/>
            <person name="Wilson W."/>
            <person name="Wolfe G."/>
            <person name="Wurch L.L."/>
        </authorList>
    </citation>
    <scope>NUCLEOTIDE SEQUENCE</scope>
</reference>
<dbReference type="GO" id="GO:0046872">
    <property type="term" value="F:metal ion binding"/>
    <property type="evidence" value="ECO:0007669"/>
    <property type="project" value="UniProtKB-KW"/>
</dbReference>
<dbReference type="RefSeq" id="XP_005794219.1">
    <property type="nucleotide sequence ID" value="XM_005794162.1"/>
</dbReference>
<keyword evidence="6" id="KW-0862">Zinc</keyword>
<keyword evidence="3 8" id="KW-0812">Transmembrane</keyword>
<feature type="transmembrane region" description="Helical" evidence="8">
    <location>
        <begin position="161"/>
        <end position="182"/>
    </location>
</feature>
<comment type="similarity">
    <text evidence="2">Belongs to the ADIPOR family.</text>
</comment>
<evidence type="ECO:0000256" key="5">
    <source>
        <dbReference type="ARBA" id="ARBA00023136"/>
    </source>
</evidence>
<dbReference type="GeneID" id="17287060"/>
<evidence type="ECO:0000256" key="2">
    <source>
        <dbReference type="ARBA" id="ARBA00007018"/>
    </source>
</evidence>
<feature type="transmembrane region" description="Helical" evidence="8">
    <location>
        <begin position="279"/>
        <end position="298"/>
    </location>
</feature>
<evidence type="ECO:0000256" key="6">
    <source>
        <dbReference type="PIRSR" id="PIRSR604254-1"/>
    </source>
</evidence>